<sequence>MQFLKDSFADVVRKGKIPSPLSPKFDVKKWDEAEKKTKFDENLCYAGKFFYLQFDTLRQALKELTELNRPLSNKDYLQFFSGISNRTIKILNDDMEEKIKSSPLKTDFGFFAHKHNSNPLKIDFSTEEVATLSVDGIFYNILSNLRDNSAPSNDDLKNEDILSTVFAENMISQLYYIYESYWNSILYEQINFMVQEGKVILKSNAEIMIPYEISNIRKSKVNVANIMNLSPVIDRILSDKKIIDYDGENFSIKKIGQLDSRKKNTITTAWYGYQDKIISFLSKDLPNKNFNLDDLIELFIQLSSLGYDLFKSLPKDDGIKPGDLNKLRMFSPTIKIEILVDGQSKT</sequence>
<organism evidence="1 2">
    <name type="scientific">Acinetobacter variabilis</name>
    <dbReference type="NCBI Taxonomy" id="70346"/>
    <lineage>
        <taxon>Bacteria</taxon>
        <taxon>Pseudomonadati</taxon>
        <taxon>Pseudomonadota</taxon>
        <taxon>Gammaproteobacteria</taxon>
        <taxon>Moraxellales</taxon>
        <taxon>Moraxellaceae</taxon>
        <taxon>Acinetobacter</taxon>
    </lineage>
</organism>
<evidence type="ECO:0000313" key="1">
    <source>
        <dbReference type="EMBL" id="ENV00239.1"/>
    </source>
</evidence>
<dbReference type="Proteomes" id="UP000013070">
    <property type="component" value="Unassembled WGS sequence"/>
</dbReference>
<comment type="caution">
    <text evidence="1">The sequence shown here is derived from an EMBL/GenBank/DDBJ whole genome shotgun (WGS) entry which is preliminary data.</text>
</comment>
<proteinExistence type="predicted"/>
<name>N8WTL7_9GAMM</name>
<dbReference type="EMBL" id="APPE01000041">
    <property type="protein sequence ID" value="ENV00239.1"/>
    <property type="molecule type" value="Genomic_DNA"/>
</dbReference>
<dbReference type="RefSeq" id="WP_004781914.1">
    <property type="nucleotide sequence ID" value="NZ_KB849402.1"/>
</dbReference>
<keyword evidence="2" id="KW-1185">Reference proteome</keyword>
<protein>
    <submittedName>
        <fullName evidence="1">Uncharacterized protein</fullName>
    </submittedName>
</protein>
<dbReference type="PATRIC" id="fig|1217710.3.peg.1093"/>
<accession>N8WTL7</accession>
<evidence type="ECO:0000313" key="2">
    <source>
        <dbReference type="Proteomes" id="UP000013070"/>
    </source>
</evidence>
<gene>
    <name evidence="1" type="ORF">F969_01151</name>
</gene>
<dbReference type="AlphaFoldDB" id="N8WTL7"/>
<dbReference type="HOGENOM" id="CLU_800837_0_0_6"/>
<reference evidence="1 2" key="1">
    <citation type="submission" date="2013-02" db="EMBL/GenBank/DDBJ databases">
        <title>The Genome Sequence of Acinetobacter sp. NIPH 899.</title>
        <authorList>
            <consortium name="The Broad Institute Genome Sequencing Platform"/>
            <consortium name="The Broad Institute Genome Sequencing Center for Infectious Disease"/>
            <person name="Cerqueira G."/>
            <person name="Feldgarden M."/>
            <person name="Courvalin P."/>
            <person name="Perichon B."/>
            <person name="Grillot-Courvalin C."/>
            <person name="Clermont D."/>
            <person name="Rocha E."/>
            <person name="Yoon E.-J."/>
            <person name="Nemec A."/>
            <person name="Walker B."/>
            <person name="Young S.K."/>
            <person name="Zeng Q."/>
            <person name="Gargeya S."/>
            <person name="Fitzgerald M."/>
            <person name="Haas B."/>
            <person name="Abouelleil A."/>
            <person name="Alvarado L."/>
            <person name="Arachchi H.M."/>
            <person name="Berlin A.M."/>
            <person name="Chapman S.B."/>
            <person name="Dewar J."/>
            <person name="Goldberg J."/>
            <person name="Griggs A."/>
            <person name="Gujja S."/>
            <person name="Hansen M."/>
            <person name="Howarth C."/>
            <person name="Imamovic A."/>
            <person name="Larimer J."/>
            <person name="McCowan C."/>
            <person name="Murphy C."/>
            <person name="Neiman D."/>
            <person name="Pearson M."/>
            <person name="Priest M."/>
            <person name="Roberts A."/>
            <person name="Saif S."/>
            <person name="Shea T."/>
            <person name="Sisk P."/>
            <person name="Sykes S."/>
            <person name="Wortman J."/>
            <person name="Nusbaum C."/>
            <person name="Birren B."/>
        </authorList>
    </citation>
    <scope>NUCLEOTIDE SEQUENCE [LARGE SCALE GENOMIC DNA]</scope>
    <source>
        <strain evidence="1 2">NIPH 899</strain>
    </source>
</reference>